<dbReference type="PANTHER" id="PTHR24056:SF432">
    <property type="entry name" value="OS10G0154500 PROTEIN"/>
    <property type="match status" value="1"/>
</dbReference>
<dbReference type="PROSITE" id="PS00108">
    <property type="entry name" value="PROTEIN_KINASE_ST"/>
    <property type="match status" value="1"/>
</dbReference>
<dbReference type="FunFam" id="1.10.510.10:FF:000559">
    <property type="entry name" value="Protein kinase domain containing protein"/>
    <property type="match status" value="1"/>
</dbReference>
<evidence type="ECO:0000256" key="2">
    <source>
        <dbReference type="ARBA" id="ARBA00012409"/>
    </source>
</evidence>
<sequence>MDPSAPFFPVPSSCSPAPQESDRAFLTASATATRKRPAPDGTDTAGGGAGKNKHKQARITLGSIGDYETQEAIGAGSFGVVVKARHRGTGEAVAIKCARKAAAPPNSSSNNSNNLRRILREAGCMAACRGHPSVVGIRDVVVDAATGTAFLVMELVAGGSLLRLQRTRSPARFSEGETRAFMRQLLRGAERMHGAGIIHRDIKPGNILVSAGTGALKICDLGLATPTPARPAEGTAAYPERRVGTLLYRSPEQLAGRRDYGPGVDVWALGCVMAELLTGRLMFDEETEDGMVARVTELGRALADRRLQAFDDWPTFHGGPHLSRGAREVLAGLLAVQPRDRLTAAAALQHPWFAEEEEKEKEEEELLVATCRSAGRAARSSTASVVTVVV</sequence>
<feature type="region of interest" description="Disordered" evidence="11">
    <location>
        <begin position="1"/>
        <end position="54"/>
    </location>
</feature>
<dbReference type="PANTHER" id="PTHR24056">
    <property type="entry name" value="CELL DIVISION PROTEIN KINASE"/>
    <property type="match status" value="1"/>
</dbReference>
<evidence type="ECO:0000256" key="7">
    <source>
        <dbReference type="ARBA" id="ARBA00022840"/>
    </source>
</evidence>
<evidence type="ECO:0000256" key="6">
    <source>
        <dbReference type="ARBA" id="ARBA00022777"/>
    </source>
</evidence>
<evidence type="ECO:0000256" key="5">
    <source>
        <dbReference type="ARBA" id="ARBA00022741"/>
    </source>
</evidence>
<dbReference type="GO" id="GO:0004674">
    <property type="term" value="F:protein serine/threonine kinase activity"/>
    <property type="evidence" value="ECO:0000318"/>
    <property type="project" value="GO_Central"/>
</dbReference>
<keyword evidence="6" id="KW-0418">Kinase</keyword>
<dbReference type="PROSITE" id="PS00107">
    <property type="entry name" value="PROTEIN_KINASE_ATP"/>
    <property type="match status" value="1"/>
</dbReference>
<evidence type="ECO:0000313" key="13">
    <source>
        <dbReference type="EMBL" id="EER96280.1"/>
    </source>
</evidence>
<dbReference type="HOGENOM" id="CLU_000288_63_11_1"/>
<comment type="catalytic activity">
    <reaction evidence="8">
        <text>[DNA-directed RNA polymerase] + ATP = phospho-[DNA-directed RNA polymerase] + ADP + H(+)</text>
        <dbReference type="Rhea" id="RHEA:10216"/>
        <dbReference type="Rhea" id="RHEA-COMP:11321"/>
        <dbReference type="Rhea" id="RHEA-COMP:11322"/>
        <dbReference type="ChEBI" id="CHEBI:15378"/>
        <dbReference type="ChEBI" id="CHEBI:30616"/>
        <dbReference type="ChEBI" id="CHEBI:43176"/>
        <dbReference type="ChEBI" id="CHEBI:68546"/>
        <dbReference type="ChEBI" id="CHEBI:456216"/>
        <dbReference type="EC" id="2.7.11.23"/>
    </reaction>
</comment>
<dbReference type="InterPro" id="IPR050108">
    <property type="entry name" value="CDK"/>
</dbReference>
<organism evidence="13 14">
    <name type="scientific">Sorghum bicolor</name>
    <name type="common">Sorghum</name>
    <name type="synonym">Sorghum vulgare</name>
    <dbReference type="NCBI Taxonomy" id="4558"/>
    <lineage>
        <taxon>Eukaryota</taxon>
        <taxon>Viridiplantae</taxon>
        <taxon>Streptophyta</taxon>
        <taxon>Embryophyta</taxon>
        <taxon>Tracheophyta</taxon>
        <taxon>Spermatophyta</taxon>
        <taxon>Magnoliopsida</taxon>
        <taxon>Liliopsida</taxon>
        <taxon>Poales</taxon>
        <taxon>Poaceae</taxon>
        <taxon>PACMAD clade</taxon>
        <taxon>Panicoideae</taxon>
        <taxon>Andropogonodae</taxon>
        <taxon>Andropogoneae</taxon>
        <taxon>Sorghinae</taxon>
        <taxon>Sorghum</taxon>
    </lineage>
</organism>
<evidence type="ECO:0000259" key="12">
    <source>
        <dbReference type="PROSITE" id="PS50011"/>
    </source>
</evidence>
<dbReference type="InterPro" id="IPR008271">
    <property type="entry name" value="Ser/Thr_kinase_AS"/>
</dbReference>
<dbReference type="OMA" id="YEPYMVG"/>
<dbReference type="InParanoid" id="C5X4E9"/>
<evidence type="ECO:0000256" key="11">
    <source>
        <dbReference type="SAM" id="MobiDB-lite"/>
    </source>
</evidence>
<dbReference type="KEGG" id="sbi:8059715"/>
<keyword evidence="4" id="KW-0808">Transferase</keyword>
<evidence type="ECO:0000313" key="14">
    <source>
        <dbReference type="Proteomes" id="UP000000768"/>
    </source>
</evidence>
<comment type="similarity">
    <text evidence="1">Belongs to the protein kinase superfamily. CMGC Ser/Thr protein kinase family. CDC2/CDKX subfamily.</text>
</comment>
<gene>
    <name evidence="13" type="ORF">SORBI_3002G117100</name>
</gene>
<name>C5X4E9_SORBI</name>
<dbReference type="GO" id="GO:0005524">
    <property type="term" value="F:ATP binding"/>
    <property type="evidence" value="ECO:0007669"/>
    <property type="project" value="UniProtKB-UniRule"/>
</dbReference>
<dbReference type="InterPro" id="IPR000719">
    <property type="entry name" value="Prot_kinase_dom"/>
</dbReference>
<keyword evidence="5 9" id="KW-0547">Nucleotide-binding</keyword>
<dbReference type="InterPro" id="IPR017441">
    <property type="entry name" value="Protein_kinase_ATP_BS"/>
</dbReference>
<dbReference type="Proteomes" id="UP000000768">
    <property type="component" value="Chromosome 2"/>
</dbReference>
<feature type="domain" description="Protein kinase" evidence="12">
    <location>
        <begin position="67"/>
        <end position="353"/>
    </location>
</feature>
<dbReference type="InterPro" id="IPR011009">
    <property type="entry name" value="Kinase-like_dom_sf"/>
</dbReference>
<keyword evidence="3" id="KW-0597">Phosphoprotein</keyword>
<evidence type="ECO:0000256" key="4">
    <source>
        <dbReference type="ARBA" id="ARBA00022679"/>
    </source>
</evidence>
<evidence type="ECO:0000256" key="9">
    <source>
        <dbReference type="PROSITE-ProRule" id="PRU10141"/>
    </source>
</evidence>
<keyword evidence="14" id="KW-1185">Reference proteome</keyword>
<dbReference type="AlphaFoldDB" id="C5X4E9"/>
<dbReference type="STRING" id="4558.C5X4E9"/>
<dbReference type="GO" id="GO:0008353">
    <property type="term" value="F:RNA polymerase II CTD heptapeptide repeat kinase activity"/>
    <property type="evidence" value="ECO:0007669"/>
    <property type="project" value="UniProtKB-EC"/>
</dbReference>
<dbReference type="Pfam" id="PF00069">
    <property type="entry name" value="Pkinase"/>
    <property type="match status" value="1"/>
</dbReference>
<accession>C5X4E9</accession>
<keyword evidence="7 9" id="KW-0067">ATP-binding</keyword>
<dbReference type="EC" id="2.7.11.23" evidence="2"/>
<dbReference type="eggNOG" id="KOG0663">
    <property type="taxonomic scope" value="Eukaryota"/>
</dbReference>
<dbReference type="Gene3D" id="1.10.510.10">
    <property type="entry name" value="Transferase(Phosphotransferase) domain 1"/>
    <property type="match status" value="1"/>
</dbReference>
<evidence type="ECO:0000256" key="8">
    <source>
        <dbReference type="ARBA" id="ARBA00049280"/>
    </source>
</evidence>
<dbReference type="GO" id="GO:0005634">
    <property type="term" value="C:nucleus"/>
    <property type="evidence" value="ECO:0000318"/>
    <property type="project" value="GO_Central"/>
</dbReference>
<dbReference type="OrthoDB" id="583114at2759"/>
<protein>
    <recommendedName>
        <fullName evidence="2">[RNA-polymerase]-subunit kinase</fullName>
        <ecNumber evidence="2">2.7.11.23</ecNumber>
    </recommendedName>
</protein>
<dbReference type="SMART" id="SM00220">
    <property type="entry name" value="S_TKc"/>
    <property type="match status" value="1"/>
</dbReference>
<dbReference type="GO" id="GO:0005737">
    <property type="term" value="C:cytoplasm"/>
    <property type="evidence" value="ECO:0000318"/>
    <property type="project" value="GO_Central"/>
</dbReference>
<keyword evidence="10" id="KW-0723">Serine/threonine-protein kinase</keyword>
<evidence type="ECO:0000256" key="10">
    <source>
        <dbReference type="RuleBase" id="RU000304"/>
    </source>
</evidence>
<dbReference type="Gramene" id="EER96280">
    <property type="protein sequence ID" value="EER96280"/>
    <property type="gene ID" value="SORBI_3002G117100"/>
</dbReference>
<evidence type="ECO:0000256" key="3">
    <source>
        <dbReference type="ARBA" id="ARBA00022553"/>
    </source>
</evidence>
<reference evidence="14" key="2">
    <citation type="journal article" date="2018" name="Plant J.">
        <title>The Sorghum bicolor reference genome: improved assembly, gene annotations, a transcriptome atlas, and signatures of genome organization.</title>
        <authorList>
            <person name="McCormick R.F."/>
            <person name="Truong S.K."/>
            <person name="Sreedasyam A."/>
            <person name="Jenkins J."/>
            <person name="Shu S."/>
            <person name="Sims D."/>
            <person name="Kennedy M."/>
            <person name="Amirebrahimi M."/>
            <person name="Weers B.D."/>
            <person name="McKinley B."/>
            <person name="Mattison A."/>
            <person name="Morishige D.T."/>
            <person name="Grimwood J."/>
            <person name="Schmutz J."/>
            <person name="Mullet J.E."/>
        </authorList>
    </citation>
    <scope>NUCLEOTIDE SEQUENCE [LARGE SCALE GENOMIC DNA]</scope>
    <source>
        <strain evidence="14">cv. BTx623</strain>
    </source>
</reference>
<evidence type="ECO:0000256" key="1">
    <source>
        <dbReference type="ARBA" id="ARBA00006485"/>
    </source>
</evidence>
<dbReference type="SUPFAM" id="SSF56112">
    <property type="entry name" value="Protein kinase-like (PK-like)"/>
    <property type="match status" value="1"/>
</dbReference>
<dbReference type="GO" id="GO:0035556">
    <property type="term" value="P:intracellular signal transduction"/>
    <property type="evidence" value="ECO:0000318"/>
    <property type="project" value="GO_Central"/>
</dbReference>
<dbReference type="EMBL" id="CM000761">
    <property type="protein sequence ID" value="EER96280.1"/>
    <property type="molecule type" value="Genomic_DNA"/>
</dbReference>
<proteinExistence type="inferred from homology"/>
<dbReference type="PROSITE" id="PS50011">
    <property type="entry name" value="PROTEIN_KINASE_DOM"/>
    <property type="match status" value="1"/>
</dbReference>
<feature type="binding site" evidence="9">
    <location>
        <position position="100"/>
    </location>
    <ligand>
        <name>ATP</name>
        <dbReference type="ChEBI" id="CHEBI:30616"/>
    </ligand>
</feature>
<reference evidence="13 14" key="1">
    <citation type="journal article" date="2009" name="Nature">
        <title>The Sorghum bicolor genome and the diversification of grasses.</title>
        <authorList>
            <person name="Paterson A.H."/>
            <person name="Bowers J.E."/>
            <person name="Bruggmann R."/>
            <person name="Dubchak I."/>
            <person name="Grimwood J."/>
            <person name="Gundlach H."/>
            <person name="Haberer G."/>
            <person name="Hellsten U."/>
            <person name="Mitros T."/>
            <person name="Poliakov A."/>
            <person name="Schmutz J."/>
            <person name="Spannagl M."/>
            <person name="Tang H."/>
            <person name="Wang X."/>
            <person name="Wicker T."/>
            <person name="Bharti A.K."/>
            <person name="Chapman J."/>
            <person name="Feltus F.A."/>
            <person name="Gowik U."/>
            <person name="Grigoriev I.V."/>
            <person name="Lyons E."/>
            <person name="Maher C.A."/>
            <person name="Martis M."/>
            <person name="Narechania A."/>
            <person name="Otillar R.P."/>
            <person name="Penning B.W."/>
            <person name="Salamov A.A."/>
            <person name="Wang Y."/>
            <person name="Zhang L."/>
            <person name="Carpita N.C."/>
            <person name="Freeling M."/>
            <person name="Gingle A.R."/>
            <person name="Hash C.T."/>
            <person name="Keller B."/>
            <person name="Klein P."/>
            <person name="Kresovich S."/>
            <person name="McCann M.C."/>
            <person name="Ming R."/>
            <person name="Peterson D.G."/>
            <person name="Mehboob-ur-Rahman"/>
            <person name="Ware D."/>
            <person name="Westhoff P."/>
            <person name="Mayer K.F."/>
            <person name="Messing J."/>
            <person name="Rokhsar D.S."/>
        </authorList>
    </citation>
    <scope>NUCLEOTIDE SEQUENCE [LARGE SCALE GENOMIC DNA]</scope>
    <source>
        <strain evidence="14">cv. BTx623</strain>
    </source>
</reference>